<dbReference type="InterPro" id="IPR011522">
    <property type="entry name" value="Thiamin/HMP-bd_put_YkoF"/>
</dbReference>
<organism evidence="2 3">
    <name type="scientific">Halioglobus maricola</name>
    <dbReference type="NCBI Taxonomy" id="2601894"/>
    <lineage>
        <taxon>Bacteria</taxon>
        <taxon>Pseudomonadati</taxon>
        <taxon>Pseudomonadota</taxon>
        <taxon>Gammaproteobacteria</taxon>
        <taxon>Cellvibrionales</taxon>
        <taxon>Halieaceae</taxon>
        <taxon>Halioglobus</taxon>
    </lineage>
</organism>
<keyword evidence="3" id="KW-1185">Reference proteome</keyword>
<dbReference type="EMBL" id="CP036422">
    <property type="protein sequence ID" value="QFU77236.1"/>
    <property type="molecule type" value="Genomic_DNA"/>
</dbReference>
<sequence>MKLTAELSLYPLQEDYIPVIKAFIDELCAGGDVLVVQNAMATQLCGEYDHVFDLVREVLRRSSIEFGKQVLVCKFIPGELDIAG</sequence>
<dbReference type="KEGG" id="halc:EY643_17100"/>
<proteinExistence type="predicted"/>
<protein>
    <recommendedName>
        <fullName evidence="1">Thiamin/hydroxymethyl pyrimidine-binding YkoF putative domain-containing protein</fullName>
    </recommendedName>
</protein>
<dbReference type="Pfam" id="PF07615">
    <property type="entry name" value="Ykof"/>
    <property type="match status" value="1"/>
</dbReference>
<dbReference type="InterPro" id="IPR029756">
    <property type="entry name" value="MTH1187/YkoF-like"/>
</dbReference>
<gene>
    <name evidence="2" type="ORF">EY643_17100</name>
</gene>
<evidence type="ECO:0000259" key="1">
    <source>
        <dbReference type="Pfam" id="PF07615"/>
    </source>
</evidence>
<evidence type="ECO:0000313" key="2">
    <source>
        <dbReference type="EMBL" id="QFU77236.1"/>
    </source>
</evidence>
<feature type="domain" description="Thiamin/hydroxymethyl pyrimidine-binding YkoF putative" evidence="1">
    <location>
        <begin position="5"/>
        <end position="62"/>
    </location>
</feature>
<dbReference type="Gene3D" id="3.30.70.930">
    <property type="match status" value="1"/>
</dbReference>
<dbReference type="Proteomes" id="UP000326287">
    <property type="component" value="Chromosome"/>
</dbReference>
<dbReference type="RefSeq" id="WP_153240381.1">
    <property type="nucleotide sequence ID" value="NZ_CP036422.1"/>
</dbReference>
<reference evidence="2 3" key="1">
    <citation type="submission" date="2019-02" db="EMBL/GenBank/DDBJ databases">
        <authorList>
            <person name="Li S.-H."/>
        </authorList>
    </citation>
    <scope>NUCLEOTIDE SEQUENCE [LARGE SCALE GENOMIC DNA]</scope>
    <source>
        <strain evidence="2 3">IMCC14385</strain>
    </source>
</reference>
<evidence type="ECO:0000313" key="3">
    <source>
        <dbReference type="Proteomes" id="UP000326287"/>
    </source>
</evidence>
<dbReference type="SUPFAM" id="SSF89957">
    <property type="entry name" value="MTH1187/YkoF-like"/>
    <property type="match status" value="1"/>
</dbReference>
<accession>A0A5P9NP10</accession>
<dbReference type="OrthoDB" id="164222at2"/>
<dbReference type="AlphaFoldDB" id="A0A5P9NP10"/>
<name>A0A5P9NP10_9GAMM</name>